<proteinExistence type="predicted"/>
<evidence type="ECO:0000313" key="2">
    <source>
        <dbReference type="EMBL" id="KAA2370072.1"/>
    </source>
</evidence>
<dbReference type="EMBL" id="VVXK01000010">
    <property type="protein sequence ID" value="KAA2370072.1"/>
    <property type="molecule type" value="Genomic_DNA"/>
</dbReference>
<comment type="caution">
    <text evidence="2">The sequence shown here is derived from an EMBL/GenBank/DDBJ whole genome shotgun (WGS) entry which is preliminary data.</text>
</comment>
<gene>
    <name evidence="2" type="ORF">F2Y13_08365</name>
</gene>
<feature type="signal peptide" evidence="1">
    <location>
        <begin position="1"/>
        <end position="18"/>
    </location>
</feature>
<dbReference type="RefSeq" id="WP_149887355.1">
    <property type="nucleotide sequence ID" value="NZ_AP031448.1"/>
</dbReference>
<protein>
    <submittedName>
        <fullName evidence="2">BACON domain-containing protein</fullName>
    </submittedName>
</protein>
<sequence>MKNTIICSIAVLSAALLAACTETTRIWPEEGESKAYVEVSSQKVIFDADGGNAVITVATNADGWDYAAEGDWFTVARQDGNALLVETLINAGAETLTGKLTVSAEKNGETVSQEVALVQRAERSVNLSAEGTANCYIARTGGVYKFDASVKGNGGGDGVSDYIANYGLAIEDGAFAELLWESRHDGDKTMSREIIDGAPIYRGGYVTFSTGRSEGNAVIAVKDIKGNIVWSWHIWVCNDEITAHDHIDSEGKVAAVIMDRNLGALNNTPMDVGNRGMFYEWGRKDPFTPSRSPYHADTDGNNVPAYNEPNTAIGDGTGTWVYNAQAAVLATPPANIPNSILNPMTYLQSPYNGHADWYCTGTDPKATHPGLWGPEKTIFDPCPPGYKVPGPDLWGIPAGNNSITNGGAAADYDETGVSAKWDWNAYEDCGRRWKNTGDYYPMAGNIYYTDYISVSICNYTGGMAFYWTAQATPDATKSSAYFVNFNPNWCNYRLGEHDCSAQIRCIRE</sequence>
<evidence type="ECO:0000256" key="1">
    <source>
        <dbReference type="SAM" id="SignalP"/>
    </source>
</evidence>
<evidence type="ECO:0000313" key="3">
    <source>
        <dbReference type="Proteomes" id="UP000323567"/>
    </source>
</evidence>
<dbReference type="InterPro" id="IPR013783">
    <property type="entry name" value="Ig-like_fold"/>
</dbReference>
<name>A0A5B3GA44_9BACT</name>
<dbReference type="InterPro" id="IPR024361">
    <property type="entry name" value="BACON"/>
</dbReference>
<dbReference type="Gene3D" id="2.60.40.10">
    <property type="entry name" value="Immunoglobulins"/>
    <property type="match status" value="1"/>
</dbReference>
<keyword evidence="1" id="KW-0732">Signal</keyword>
<accession>A0A5B3GA44</accession>
<reference evidence="2 3" key="1">
    <citation type="journal article" date="2019" name="Nat. Med.">
        <title>A library of human gut bacterial isolates paired with longitudinal multiomics data enables mechanistic microbiome research.</title>
        <authorList>
            <person name="Poyet M."/>
            <person name="Groussin M."/>
            <person name="Gibbons S.M."/>
            <person name="Avila-Pacheco J."/>
            <person name="Jiang X."/>
            <person name="Kearney S.M."/>
            <person name="Perrotta A.R."/>
            <person name="Berdy B."/>
            <person name="Zhao S."/>
            <person name="Lieberman T.D."/>
            <person name="Swanson P.K."/>
            <person name="Smith M."/>
            <person name="Roesemann S."/>
            <person name="Alexander J.E."/>
            <person name="Rich S.A."/>
            <person name="Livny J."/>
            <person name="Vlamakis H."/>
            <person name="Clish C."/>
            <person name="Bullock K."/>
            <person name="Deik A."/>
            <person name="Scott J."/>
            <person name="Pierce K.A."/>
            <person name="Xavier R.J."/>
            <person name="Alm E.J."/>
        </authorList>
    </citation>
    <scope>NUCLEOTIDE SEQUENCE [LARGE SCALE GENOMIC DNA]</scope>
    <source>
        <strain evidence="2 3">BIOML-A2</strain>
    </source>
</reference>
<dbReference type="CDD" id="cd14948">
    <property type="entry name" value="BACON"/>
    <property type="match status" value="1"/>
</dbReference>
<dbReference type="Proteomes" id="UP000323567">
    <property type="component" value="Unassembled WGS sequence"/>
</dbReference>
<organism evidence="2 3">
    <name type="scientific">Alistipes shahii</name>
    <dbReference type="NCBI Taxonomy" id="328814"/>
    <lineage>
        <taxon>Bacteria</taxon>
        <taxon>Pseudomonadati</taxon>
        <taxon>Bacteroidota</taxon>
        <taxon>Bacteroidia</taxon>
        <taxon>Bacteroidales</taxon>
        <taxon>Rikenellaceae</taxon>
        <taxon>Alistipes</taxon>
    </lineage>
</organism>
<dbReference type="PROSITE" id="PS51257">
    <property type="entry name" value="PROKAR_LIPOPROTEIN"/>
    <property type="match status" value="1"/>
</dbReference>
<feature type="chain" id="PRO_5023100884" evidence="1">
    <location>
        <begin position="19"/>
        <end position="508"/>
    </location>
</feature>
<dbReference type="AlphaFoldDB" id="A0A5B3GA44"/>